<dbReference type="PANTHER" id="PTHR11017">
    <property type="entry name" value="LEUCINE-RICH REPEAT-CONTAINING PROTEIN"/>
    <property type="match status" value="1"/>
</dbReference>
<dbReference type="EMBL" id="CABITT030000006">
    <property type="protein sequence ID" value="VVB08022.1"/>
    <property type="molecule type" value="Genomic_DNA"/>
</dbReference>
<keyword evidence="10" id="KW-1185">Reference proteome</keyword>
<keyword evidence="5" id="KW-0520">NAD</keyword>
<dbReference type="SUPFAM" id="SSF52540">
    <property type="entry name" value="P-loop containing nucleoside triphosphate hydrolases"/>
    <property type="match status" value="1"/>
</dbReference>
<dbReference type="InterPro" id="IPR035897">
    <property type="entry name" value="Toll_tir_struct_dom_sf"/>
</dbReference>
<dbReference type="Pfam" id="PF20160">
    <property type="entry name" value="C-JID"/>
    <property type="match status" value="1"/>
</dbReference>
<dbReference type="Pfam" id="PF01582">
    <property type="entry name" value="TIR"/>
    <property type="match status" value="1"/>
</dbReference>
<evidence type="ECO:0000256" key="6">
    <source>
        <dbReference type="ARBA" id="ARBA00047304"/>
    </source>
</evidence>
<dbReference type="GO" id="GO:0061809">
    <property type="term" value="F:NAD+ nucleosidase activity, cyclic ADP-ribose generating"/>
    <property type="evidence" value="ECO:0007669"/>
    <property type="project" value="UniProtKB-EC"/>
</dbReference>
<dbReference type="OrthoDB" id="1104106at2759"/>
<dbReference type="GO" id="GO:0043531">
    <property type="term" value="F:ADP binding"/>
    <property type="evidence" value="ECO:0007669"/>
    <property type="project" value="InterPro"/>
</dbReference>
<dbReference type="InterPro" id="IPR058192">
    <property type="entry name" value="WHD_ROQ1-like"/>
</dbReference>
<keyword evidence="3" id="KW-0677">Repeat</keyword>
<dbReference type="Pfam" id="PF23282">
    <property type="entry name" value="WHD_ROQ1"/>
    <property type="match status" value="1"/>
</dbReference>
<dbReference type="SMART" id="SM00255">
    <property type="entry name" value="TIR"/>
    <property type="match status" value="1"/>
</dbReference>
<dbReference type="SUPFAM" id="SSF52200">
    <property type="entry name" value="Toll/Interleukin receptor TIR domain"/>
    <property type="match status" value="1"/>
</dbReference>
<feature type="compositionally biased region" description="Low complexity" evidence="7">
    <location>
        <begin position="191"/>
        <end position="205"/>
    </location>
</feature>
<evidence type="ECO:0000256" key="4">
    <source>
        <dbReference type="ARBA" id="ARBA00022801"/>
    </source>
</evidence>
<dbReference type="Gene3D" id="1.10.8.430">
    <property type="entry name" value="Helical domain of apoptotic protease-activating factors"/>
    <property type="match status" value="1"/>
</dbReference>
<dbReference type="InterPro" id="IPR002182">
    <property type="entry name" value="NB-ARC"/>
</dbReference>
<dbReference type="Pfam" id="PF07725">
    <property type="entry name" value="LRR_3"/>
    <property type="match status" value="1"/>
</dbReference>
<comment type="catalytic activity">
    <reaction evidence="6">
        <text>NAD(+) + H2O = ADP-D-ribose + nicotinamide + H(+)</text>
        <dbReference type="Rhea" id="RHEA:16301"/>
        <dbReference type="ChEBI" id="CHEBI:15377"/>
        <dbReference type="ChEBI" id="CHEBI:15378"/>
        <dbReference type="ChEBI" id="CHEBI:17154"/>
        <dbReference type="ChEBI" id="CHEBI:57540"/>
        <dbReference type="ChEBI" id="CHEBI:57967"/>
        <dbReference type="EC" id="3.2.2.6"/>
    </reaction>
    <physiologicalReaction direction="left-to-right" evidence="6">
        <dbReference type="Rhea" id="RHEA:16302"/>
    </physiologicalReaction>
</comment>
<dbReference type="InterPro" id="IPR027417">
    <property type="entry name" value="P-loop_NTPase"/>
</dbReference>
<dbReference type="FunFam" id="3.40.50.10140:FF:000007">
    <property type="entry name" value="Disease resistance protein (TIR-NBS-LRR class)"/>
    <property type="match status" value="1"/>
</dbReference>
<dbReference type="FunFam" id="3.80.10.10:FF:000386">
    <property type="entry name" value="Disease resistance protein RPS4"/>
    <property type="match status" value="1"/>
</dbReference>
<evidence type="ECO:0000259" key="8">
    <source>
        <dbReference type="PROSITE" id="PS50104"/>
    </source>
</evidence>
<name>A0A565C328_9BRAS</name>
<dbReference type="InterPro" id="IPR032675">
    <property type="entry name" value="LRR_dom_sf"/>
</dbReference>
<dbReference type="Gene3D" id="3.80.10.10">
    <property type="entry name" value="Ribonuclease Inhibitor"/>
    <property type="match status" value="2"/>
</dbReference>
<evidence type="ECO:0000313" key="9">
    <source>
        <dbReference type="EMBL" id="VVB08022.1"/>
    </source>
</evidence>
<keyword evidence="2" id="KW-0433">Leucine-rich repeat</keyword>
<feature type="domain" description="TIR" evidence="8">
    <location>
        <begin position="15"/>
        <end position="177"/>
    </location>
</feature>
<dbReference type="PANTHER" id="PTHR11017:SF589">
    <property type="entry name" value="ADP-RIBOSYL CYCLASE_CYCLIC ADP-RIBOSE HYDROLASE-RELATED"/>
    <property type="match status" value="1"/>
</dbReference>
<dbReference type="GO" id="GO:0007165">
    <property type="term" value="P:signal transduction"/>
    <property type="evidence" value="ECO:0007669"/>
    <property type="project" value="InterPro"/>
</dbReference>
<gene>
    <name evidence="9" type="ORF">ANE_LOCUS18466</name>
</gene>
<organism evidence="9 10">
    <name type="scientific">Arabis nemorensis</name>
    <dbReference type="NCBI Taxonomy" id="586526"/>
    <lineage>
        <taxon>Eukaryota</taxon>
        <taxon>Viridiplantae</taxon>
        <taxon>Streptophyta</taxon>
        <taxon>Embryophyta</taxon>
        <taxon>Tracheophyta</taxon>
        <taxon>Spermatophyta</taxon>
        <taxon>Magnoliopsida</taxon>
        <taxon>eudicotyledons</taxon>
        <taxon>Gunneridae</taxon>
        <taxon>Pentapetalae</taxon>
        <taxon>rosids</taxon>
        <taxon>malvids</taxon>
        <taxon>Brassicales</taxon>
        <taxon>Brassicaceae</taxon>
        <taxon>Arabideae</taxon>
        <taxon>Arabis</taxon>
    </lineage>
</organism>
<dbReference type="EC" id="3.2.2.6" evidence="1"/>
<dbReference type="PROSITE" id="PS50104">
    <property type="entry name" value="TIR"/>
    <property type="match status" value="1"/>
</dbReference>
<protein>
    <recommendedName>
        <fullName evidence="1">ADP-ribosyl cyclase/cyclic ADP-ribose hydrolase</fullName>
        <ecNumber evidence="1">3.2.2.6</ecNumber>
    </recommendedName>
</protein>
<dbReference type="Proteomes" id="UP000489600">
    <property type="component" value="Unassembled WGS sequence"/>
</dbReference>
<feature type="region of interest" description="Disordered" evidence="7">
    <location>
        <begin position="191"/>
        <end position="213"/>
    </location>
</feature>
<dbReference type="InterPro" id="IPR000157">
    <property type="entry name" value="TIR_dom"/>
</dbReference>
<proteinExistence type="predicted"/>
<comment type="caution">
    <text evidence="9">The sequence shown here is derived from an EMBL/GenBank/DDBJ whole genome shotgun (WGS) entry which is preliminary data.</text>
</comment>
<dbReference type="InterPro" id="IPR011713">
    <property type="entry name" value="Leu-rich_rpt_3"/>
</dbReference>
<evidence type="ECO:0000256" key="7">
    <source>
        <dbReference type="SAM" id="MobiDB-lite"/>
    </source>
</evidence>
<evidence type="ECO:0000256" key="5">
    <source>
        <dbReference type="ARBA" id="ARBA00023027"/>
    </source>
</evidence>
<dbReference type="InterPro" id="IPR045344">
    <property type="entry name" value="C-JID"/>
</dbReference>
<reference evidence="9" key="1">
    <citation type="submission" date="2019-07" db="EMBL/GenBank/DDBJ databases">
        <authorList>
            <person name="Dittberner H."/>
        </authorList>
    </citation>
    <scope>NUCLEOTIDE SEQUENCE [LARGE SCALE GENOMIC DNA]</scope>
</reference>
<dbReference type="GO" id="GO:0006952">
    <property type="term" value="P:defense response"/>
    <property type="evidence" value="ECO:0007669"/>
    <property type="project" value="InterPro"/>
</dbReference>
<dbReference type="PRINTS" id="PR00364">
    <property type="entry name" value="DISEASERSIST"/>
</dbReference>
<keyword evidence="4" id="KW-0378">Hydrolase</keyword>
<evidence type="ECO:0000313" key="10">
    <source>
        <dbReference type="Proteomes" id="UP000489600"/>
    </source>
</evidence>
<dbReference type="AlphaFoldDB" id="A0A565C328"/>
<evidence type="ECO:0000256" key="3">
    <source>
        <dbReference type="ARBA" id="ARBA00022737"/>
    </source>
</evidence>
<sequence length="1182" mass="133758">MASSSASMVNELSQPGPQVFINFRGDELRNNFICHLEVALKNEKINYYIDTKAARSEDLDIFFTEIEKSKIALAVFSKRYSESNWCLDELVKIMERVDEKKLRVIPIFFNVTVGDVEQQTGEFGDNLHGGVRRDKDNMHKWEKALRSVPSKIGLVLSNYRYESDFIAAIVESVKEVIALIEGGGKGTNMLSTNISSLSSSGNASSRDTKQPKAPLQRYGMQQCLKQLKEKLDFDSEETQIVGIVGMPGIGKTTLAEMHLQTWNHRFVVNEIFKGFREKSRDHDWVKNHLLNAQLNRPDNEMVKVFIVLDDVSDKNQLEFLRTNSELVIKKGSKIVITTRDKGLIEGLVDETYVVPGLNDKDALELFNHHAFSDQEYTPTKNFDEMSKRFVHYAGGNPRALEELGKELFEKNEDQWKKRLETLPHFCNENIRRGLRSSYDELTEQQKHAFLDIACFFRSEEEDYVRVLLDSYDTKSGEAAREVIELADKFLISISAGRIEMNNLVCTMGKEIGSSSVENNFGKTRLWNHQDARNALILKEGTVSARGIFLDMSKIGKGIALERKAFIKMPNLRYLKIFDSRCPRQCEAIDSCKVNLPDGLDLTLKEIRYLHWLKFPLEELPPDFNAEKLIDLRLPYSKIQRVWRGTKETPKLKWVDLSHSTKLIDLSALSNAESLRRLSLEGCTKLAKLPEDLEKMKNLAFLNLRGCTSLLSFPEMKNYLISLKTLILSDCSNFNEFQVISENLEYLHLDGTAIKGLPLSIQNLGRLIVLNLKNCKKLESLPDCLDKLKALEELILSGCSKLKSFPDVKEIMENLQILLLDGTPIKELPSGLLHCAFQQKQPRMMNGLSLLRRLCLSRNDTIITLQSSISQLYHLKWLDLKYCKNLTSLSTLPPNLQCLDAHACISLKTVARPLAIPLPLKEHAPSSFIFTNCENLEHVAKNEIIHYAHNKSRLISDALNRQNKGLAFEALVATCFPGSEVPEWFNHRASGAVLEPELPRHWSESGFVGIALCAIVSFQNYKIQNNNLMVKCICEFNSVVGAPSTSFFNCNVGGLSEASDEQRTIKSTHVFIGFTSWLNINKCREVRLKKGCIPTTASIKFEVTDGTYEATDCEVLKCGFSLVCESDNGSWGGQVDASPMVCEADEIGSWDADVAANPVVDEVRQGESRFLGLLRRRGWFFTL</sequence>
<dbReference type="Gene3D" id="3.40.50.300">
    <property type="entry name" value="P-loop containing nucleotide triphosphate hydrolases"/>
    <property type="match status" value="1"/>
</dbReference>
<accession>A0A565C328</accession>
<dbReference type="InterPro" id="IPR042197">
    <property type="entry name" value="Apaf_helical"/>
</dbReference>
<evidence type="ECO:0000256" key="1">
    <source>
        <dbReference type="ARBA" id="ARBA00011982"/>
    </source>
</evidence>
<dbReference type="Gene3D" id="3.40.50.10140">
    <property type="entry name" value="Toll/interleukin-1 receptor homology (TIR) domain"/>
    <property type="match status" value="1"/>
</dbReference>
<dbReference type="InterPro" id="IPR044974">
    <property type="entry name" value="Disease_R_plants"/>
</dbReference>
<dbReference type="Pfam" id="PF00931">
    <property type="entry name" value="NB-ARC"/>
    <property type="match status" value="2"/>
</dbReference>
<evidence type="ECO:0000256" key="2">
    <source>
        <dbReference type="ARBA" id="ARBA00022614"/>
    </source>
</evidence>
<dbReference type="SUPFAM" id="SSF52058">
    <property type="entry name" value="L domain-like"/>
    <property type="match status" value="1"/>
</dbReference>